<reference evidence="3" key="1">
    <citation type="submission" date="2016-10" db="EMBL/GenBank/DDBJ databases">
        <authorList>
            <person name="Varghese N."/>
            <person name="Submissions S."/>
        </authorList>
    </citation>
    <scope>NUCLEOTIDE SEQUENCE [LARGE SCALE GENOMIC DNA]</scope>
    <source>
        <strain evidence="3">LMG 26383,CCUG 61248,R- 45681</strain>
    </source>
</reference>
<evidence type="ECO:0000313" key="2">
    <source>
        <dbReference type="EMBL" id="SEM24813.1"/>
    </source>
</evidence>
<feature type="chain" id="PRO_5011697498" description="DUF1134 domain-containing protein" evidence="1">
    <location>
        <begin position="24"/>
        <end position="148"/>
    </location>
</feature>
<accession>A0A1H7WTJ8</accession>
<dbReference type="Proteomes" id="UP000199664">
    <property type="component" value="Unassembled WGS sequence"/>
</dbReference>
<feature type="signal peptide" evidence="1">
    <location>
        <begin position="1"/>
        <end position="23"/>
    </location>
</feature>
<evidence type="ECO:0000256" key="1">
    <source>
        <dbReference type="SAM" id="SignalP"/>
    </source>
</evidence>
<keyword evidence="3" id="KW-1185">Reference proteome</keyword>
<organism evidence="2 3">
    <name type="scientific">Bosea lupini</name>
    <dbReference type="NCBI Taxonomy" id="1036779"/>
    <lineage>
        <taxon>Bacteria</taxon>
        <taxon>Pseudomonadati</taxon>
        <taxon>Pseudomonadota</taxon>
        <taxon>Alphaproteobacteria</taxon>
        <taxon>Hyphomicrobiales</taxon>
        <taxon>Boseaceae</taxon>
        <taxon>Bosea</taxon>
    </lineage>
</organism>
<dbReference type="STRING" id="1036779.SAMN04515666_1096"/>
<proteinExistence type="predicted"/>
<gene>
    <name evidence="2" type="ORF">SAMN04515666_1096</name>
</gene>
<keyword evidence="1" id="KW-0732">Signal</keyword>
<dbReference type="RefSeq" id="WP_091840252.1">
    <property type="nucleotide sequence ID" value="NZ_FOAN01000009.1"/>
</dbReference>
<protein>
    <recommendedName>
        <fullName evidence="4">DUF1134 domain-containing protein</fullName>
    </recommendedName>
</protein>
<evidence type="ECO:0008006" key="4">
    <source>
        <dbReference type="Google" id="ProtNLM"/>
    </source>
</evidence>
<dbReference type="AlphaFoldDB" id="A0A1H7WTJ8"/>
<dbReference type="OrthoDB" id="7068882at2"/>
<dbReference type="EMBL" id="FOAN01000009">
    <property type="protein sequence ID" value="SEM24813.1"/>
    <property type="molecule type" value="Genomic_DNA"/>
</dbReference>
<evidence type="ECO:0000313" key="3">
    <source>
        <dbReference type="Proteomes" id="UP000199664"/>
    </source>
</evidence>
<name>A0A1H7WTJ8_9HYPH</name>
<sequence>MPAIKSLFAGAAALALVTGTAVAQPRTLGPQTGTVKIEQISVAFIASGELGGGTFTYRGRSYPISVGGLGIGGIGASRVVASGRVYGLTERNDLAGPYVQLKEGWAVGRAGQGRMWLKNDKGVTISLDTRRQGLQATIGADGVVIAFK</sequence>